<comment type="caution">
    <text evidence="2">The sequence shown here is derived from an EMBL/GenBank/DDBJ whole genome shotgun (WGS) entry which is preliminary data.</text>
</comment>
<feature type="compositionally biased region" description="Polar residues" evidence="1">
    <location>
        <begin position="62"/>
        <end position="72"/>
    </location>
</feature>
<protein>
    <submittedName>
        <fullName evidence="2">Uncharacterized protein</fullName>
    </submittedName>
</protein>
<reference evidence="2 3" key="1">
    <citation type="submission" date="2024-09" db="EMBL/GenBank/DDBJ databases">
        <title>Genome sequencing and assembly of Phytophthora oleae, isolate VK10A, causative agent of rot of olive drupes.</title>
        <authorList>
            <person name="Conti Taguali S."/>
            <person name="Riolo M."/>
            <person name="La Spada F."/>
            <person name="Cacciola S.O."/>
            <person name="Dionisio G."/>
        </authorList>
    </citation>
    <scope>NUCLEOTIDE SEQUENCE [LARGE SCALE GENOMIC DNA]</scope>
    <source>
        <strain evidence="2 3">VK10A</strain>
    </source>
</reference>
<accession>A0ABD3EVA1</accession>
<proteinExistence type="predicted"/>
<sequence>MAQLRAKETITHINPEKCSLVEEIGSEADDAEFGERAHWARRGSRKKARASRRAAKAENKGKTTTNVSMCAV</sequence>
<feature type="region of interest" description="Disordered" evidence="1">
    <location>
        <begin position="38"/>
        <end position="72"/>
    </location>
</feature>
<evidence type="ECO:0000313" key="3">
    <source>
        <dbReference type="Proteomes" id="UP001632037"/>
    </source>
</evidence>
<name>A0ABD3EVA1_9STRA</name>
<keyword evidence="3" id="KW-1185">Reference proteome</keyword>
<feature type="compositionally biased region" description="Basic residues" evidence="1">
    <location>
        <begin position="39"/>
        <end position="54"/>
    </location>
</feature>
<evidence type="ECO:0000256" key="1">
    <source>
        <dbReference type="SAM" id="MobiDB-lite"/>
    </source>
</evidence>
<gene>
    <name evidence="2" type="ORF">V7S43_016641</name>
</gene>
<organism evidence="2 3">
    <name type="scientific">Phytophthora oleae</name>
    <dbReference type="NCBI Taxonomy" id="2107226"/>
    <lineage>
        <taxon>Eukaryota</taxon>
        <taxon>Sar</taxon>
        <taxon>Stramenopiles</taxon>
        <taxon>Oomycota</taxon>
        <taxon>Peronosporomycetes</taxon>
        <taxon>Peronosporales</taxon>
        <taxon>Peronosporaceae</taxon>
        <taxon>Phytophthora</taxon>
    </lineage>
</organism>
<evidence type="ECO:0000313" key="2">
    <source>
        <dbReference type="EMBL" id="KAL3658251.1"/>
    </source>
</evidence>
<dbReference type="AlphaFoldDB" id="A0ABD3EVA1"/>
<dbReference type="EMBL" id="JBIMZQ010000055">
    <property type="protein sequence ID" value="KAL3658251.1"/>
    <property type="molecule type" value="Genomic_DNA"/>
</dbReference>
<dbReference type="Proteomes" id="UP001632037">
    <property type="component" value="Unassembled WGS sequence"/>
</dbReference>